<keyword evidence="8" id="KW-0472">Membrane</keyword>
<evidence type="ECO:0000256" key="11">
    <source>
        <dbReference type="ARBA" id="ARBA00023237"/>
    </source>
</evidence>
<keyword evidence="6" id="KW-0732">Signal</keyword>
<keyword evidence="10" id="KW-0143">Chaperone</keyword>
<name>A0A1Z4C3Q6_9GAMM</name>
<evidence type="ECO:0000256" key="12">
    <source>
        <dbReference type="ARBA" id="ARBA00023288"/>
    </source>
</evidence>
<dbReference type="NCBIfam" id="TIGR00548">
    <property type="entry name" value="lolB"/>
    <property type="match status" value="1"/>
</dbReference>
<evidence type="ECO:0000256" key="8">
    <source>
        <dbReference type="ARBA" id="ARBA00023136"/>
    </source>
</evidence>
<keyword evidence="14" id="KW-1185">Reference proteome</keyword>
<keyword evidence="7" id="KW-0653">Protein transport</keyword>
<evidence type="ECO:0000256" key="3">
    <source>
        <dbReference type="ARBA" id="ARBA00011245"/>
    </source>
</evidence>
<sequence>MRRPIFAALAVALWLSGCNTVEVIPDGSYSRAVLANSPPLPDWALEGRMSLSGGKEAWSANLLWQHDPAHDELKLSGPLGQGATIIRLQGETVSIDRGGGNVQTSAQPEAFINQQLGMNVPIKALAYWIIGLPATEQAYVDMPSGFRQAGWLVEYKQMQTVGRRVLPRKMTVMNGQAKLKLIIEQWVIKGEDGH</sequence>
<dbReference type="PROSITE" id="PS51257">
    <property type="entry name" value="PROKAR_LIPOPROTEIN"/>
    <property type="match status" value="1"/>
</dbReference>
<evidence type="ECO:0000256" key="6">
    <source>
        <dbReference type="ARBA" id="ARBA00022729"/>
    </source>
</evidence>
<evidence type="ECO:0000256" key="2">
    <source>
        <dbReference type="ARBA" id="ARBA00009696"/>
    </source>
</evidence>
<keyword evidence="5" id="KW-0813">Transport</keyword>
<dbReference type="SUPFAM" id="SSF89392">
    <property type="entry name" value="Prokaryotic lipoproteins and lipoprotein localization factors"/>
    <property type="match status" value="1"/>
</dbReference>
<comment type="similarity">
    <text evidence="2">Belongs to the LolB family.</text>
</comment>
<dbReference type="Pfam" id="PF03550">
    <property type="entry name" value="LolB"/>
    <property type="match status" value="1"/>
</dbReference>
<organism evidence="13 14">
    <name type="scientific">Methylovulum psychrotolerans</name>
    <dbReference type="NCBI Taxonomy" id="1704499"/>
    <lineage>
        <taxon>Bacteria</taxon>
        <taxon>Pseudomonadati</taxon>
        <taxon>Pseudomonadota</taxon>
        <taxon>Gammaproteobacteria</taxon>
        <taxon>Methylococcales</taxon>
        <taxon>Methylococcaceae</taxon>
        <taxon>Methylovulum</taxon>
    </lineage>
</organism>
<evidence type="ECO:0000256" key="1">
    <source>
        <dbReference type="ARBA" id="ARBA00004459"/>
    </source>
</evidence>
<dbReference type="InterPro" id="IPR029046">
    <property type="entry name" value="LolA/LolB/LppX"/>
</dbReference>
<evidence type="ECO:0000256" key="9">
    <source>
        <dbReference type="ARBA" id="ARBA00023139"/>
    </source>
</evidence>
<dbReference type="Proteomes" id="UP000197019">
    <property type="component" value="Chromosome"/>
</dbReference>
<evidence type="ECO:0000256" key="7">
    <source>
        <dbReference type="ARBA" id="ARBA00022927"/>
    </source>
</evidence>
<evidence type="ECO:0000256" key="10">
    <source>
        <dbReference type="ARBA" id="ARBA00023186"/>
    </source>
</evidence>
<evidence type="ECO:0000313" key="13">
    <source>
        <dbReference type="EMBL" id="ASF48138.1"/>
    </source>
</evidence>
<evidence type="ECO:0000313" key="14">
    <source>
        <dbReference type="Proteomes" id="UP000197019"/>
    </source>
</evidence>
<dbReference type="KEGG" id="mpsy:CEK71_19870"/>
<dbReference type="Gene3D" id="2.50.20.10">
    <property type="entry name" value="Lipoprotein localisation LolA/LolB/LppX"/>
    <property type="match status" value="1"/>
</dbReference>
<protein>
    <recommendedName>
        <fullName evidence="4">Outer-membrane lipoprotein LolB</fullName>
    </recommendedName>
</protein>
<gene>
    <name evidence="13" type="primary">lolB</name>
    <name evidence="13" type="ORF">CEK71_19870</name>
</gene>
<evidence type="ECO:0000256" key="5">
    <source>
        <dbReference type="ARBA" id="ARBA00022448"/>
    </source>
</evidence>
<keyword evidence="9" id="KW-0564">Palmitate</keyword>
<proteinExistence type="inferred from homology"/>
<dbReference type="GO" id="GO:0009279">
    <property type="term" value="C:cell outer membrane"/>
    <property type="evidence" value="ECO:0007669"/>
    <property type="project" value="UniProtKB-SubCell"/>
</dbReference>
<dbReference type="CDD" id="cd16326">
    <property type="entry name" value="LolB"/>
    <property type="match status" value="1"/>
</dbReference>
<dbReference type="OrthoDB" id="9797618at2"/>
<reference evidence="13 14" key="1">
    <citation type="submission" date="2017-06" db="EMBL/GenBank/DDBJ databases">
        <title>Genome Sequencing of the methanotroph Methylovulum psychrotolerants str. HV10-M2 isolated from a high-altitude environment.</title>
        <authorList>
            <person name="Mateos-Rivera A."/>
        </authorList>
    </citation>
    <scope>NUCLEOTIDE SEQUENCE [LARGE SCALE GENOMIC DNA]</scope>
    <source>
        <strain evidence="13 14">HV10_M2</strain>
    </source>
</reference>
<dbReference type="RefSeq" id="WP_088621008.1">
    <property type="nucleotide sequence ID" value="NZ_CP022129.1"/>
</dbReference>
<keyword evidence="11" id="KW-0998">Cell outer membrane</keyword>
<evidence type="ECO:0000256" key="4">
    <source>
        <dbReference type="ARBA" id="ARBA00016202"/>
    </source>
</evidence>
<dbReference type="GO" id="GO:0015031">
    <property type="term" value="P:protein transport"/>
    <property type="evidence" value="ECO:0007669"/>
    <property type="project" value="UniProtKB-KW"/>
</dbReference>
<accession>A0A1Z4C3Q6</accession>
<dbReference type="EMBL" id="CP022129">
    <property type="protein sequence ID" value="ASF48138.1"/>
    <property type="molecule type" value="Genomic_DNA"/>
</dbReference>
<comment type="subcellular location">
    <subcellularLocation>
        <location evidence="1">Cell outer membrane</location>
        <topology evidence="1">Lipid-anchor</topology>
    </subcellularLocation>
</comment>
<dbReference type="InterPro" id="IPR004565">
    <property type="entry name" value="OM_lipoprot_LolB"/>
</dbReference>
<comment type="subunit">
    <text evidence="3">Monomer.</text>
</comment>
<dbReference type="AlphaFoldDB" id="A0A1Z4C3Q6"/>
<keyword evidence="12 13" id="KW-0449">Lipoprotein</keyword>